<sequence>MKPFSTLLIKLLGLYLGLNPLLAVTPLLFSANVHEFWTDEWRPVFIATLAIPMIAGLLLWYFASAIASRLHDDTATTPAIHDDDLVRAGSFLIGMYLFIQHLGLVINRYTTTGELSYGSLLVVILSILILLGQSGLLRIYRWVKYLGLRKQSVDHH</sequence>
<name>A0A063Y0H4_9GAMM</name>
<protein>
    <submittedName>
        <fullName evidence="2">Uncharacterized protein</fullName>
    </submittedName>
</protein>
<dbReference type="AlphaFoldDB" id="A0A063Y0H4"/>
<keyword evidence="1" id="KW-1133">Transmembrane helix</keyword>
<evidence type="ECO:0000313" key="3">
    <source>
        <dbReference type="Proteomes" id="UP000027318"/>
    </source>
</evidence>
<evidence type="ECO:0000256" key="1">
    <source>
        <dbReference type="SAM" id="Phobius"/>
    </source>
</evidence>
<dbReference type="RefSeq" id="WP_036550160.1">
    <property type="nucleotide sequence ID" value="NZ_JMSZ01000042.1"/>
</dbReference>
<keyword evidence="1" id="KW-0812">Transmembrane</keyword>
<dbReference type="OrthoDB" id="6163150at2"/>
<keyword evidence="1" id="KW-0472">Membrane</keyword>
<dbReference type="Proteomes" id="UP000027318">
    <property type="component" value="Unassembled WGS sequence"/>
</dbReference>
<comment type="caution">
    <text evidence="2">The sequence shown here is derived from an EMBL/GenBank/DDBJ whole genome shotgun (WGS) entry which is preliminary data.</text>
</comment>
<reference evidence="2 3" key="1">
    <citation type="journal article" date="2005" name="Int. J. Syst. Evol. Microbiol.">
        <title>Nitrincola lacisaponensis gen. nov., sp. nov., a novel alkaliphilic bacterium isolated from an alkaline, saline lake.</title>
        <authorList>
            <person name="Dimitriu P.A."/>
            <person name="Shukla S.K."/>
            <person name="Conradt J."/>
            <person name="Marquez M.C."/>
            <person name="Ventosa A."/>
            <person name="Maglia A."/>
            <person name="Peyton B.M."/>
            <person name="Pinkart H.C."/>
            <person name="Mormile M.R."/>
        </authorList>
    </citation>
    <scope>NUCLEOTIDE SEQUENCE [LARGE SCALE GENOMIC DNA]</scope>
    <source>
        <strain evidence="2 3">4CA</strain>
    </source>
</reference>
<feature type="transmembrane region" description="Helical" evidence="1">
    <location>
        <begin position="84"/>
        <end position="106"/>
    </location>
</feature>
<feature type="transmembrane region" description="Helical" evidence="1">
    <location>
        <begin position="41"/>
        <end position="63"/>
    </location>
</feature>
<feature type="transmembrane region" description="Helical" evidence="1">
    <location>
        <begin position="7"/>
        <end position="29"/>
    </location>
</feature>
<dbReference type="STRING" id="267850.ADINL_3135"/>
<proteinExistence type="predicted"/>
<feature type="transmembrane region" description="Helical" evidence="1">
    <location>
        <begin position="118"/>
        <end position="140"/>
    </location>
</feature>
<gene>
    <name evidence="2" type="ORF">ADINL_3135</name>
</gene>
<dbReference type="EMBL" id="JMSZ01000042">
    <property type="protein sequence ID" value="KDE38680.1"/>
    <property type="molecule type" value="Genomic_DNA"/>
</dbReference>
<keyword evidence="3" id="KW-1185">Reference proteome</keyword>
<evidence type="ECO:0000313" key="2">
    <source>
        <dbReference type="EMBL" id="KDE38680.1"/>
    </source>
</evidence>
<organism evidence="2 3">
    <name type="scientific">Nitrincola lacisaponensis</name>
    <dbReference type="NCBI Taxonomy" id="267850"/>
    <lineage>
        <taxon>Bacteria</taxon>
        <taxon>Pseudomonadati</taxon>
        <taxon>Pseudomonadota</taxon>
        <taxon>Gammaproteobacteria</taxon>
        <taxon>Oceanospirillales</taxon>
        <taxon>Oceanospirillaceae</taxon>
        <taxon>Nitrincola</taxon>
    </lineage>
</organism>
<accession>A0A063Y0H4</accession>